<feature type="domain" description="DUF5658" evidence="2">
    <location>
        <begin position="8"/>
        <end position="90"/>
    </location>
</feature>
<feature type="transmembrane region" description="Helical" evidence="1">
    <location>
        <begin position="45"/>
        <end position="63"/>
    </location>
</feature>
<proteinExistence type="predicted"/>
<dbReference type="Proteomes" id="UP000580856">
    <property type="component" value="Unassembled WGS sequence"/>
</dbReference>
<evidence type="ECO:0000259" key="2">
    <source>
        <dbReference type="Pfam" id="PF18902"/>
    </source>
</evidence>
<evidence type="ECO:0000313" key="4">
    <source>
        <dbReference type="Proteomes" id="UP000580856"/>
    </source>
</evidence>
<keyword evidence="4" id="KW-1185">Reference proteome</keyword>
<comment type="caution">
    <text evidence="3">The sequence shown here is derived from an EMBL/GenBank/DDBJ whole genome shotgun (WGS) entry which is preliminary data.</text>
</comment>
<reference evidence="3 4" key="1">
    <citation type="submission" date="2020-03" db="EMBL/GenBank/DDBJ databases">
        <title>Genomic Encyclopedia of Type Strains, Phase IV (KMG-IV): sequencing the most valuable type-strain genomes for metagenomic binning, comparative biology and taxonomic classification.</title>
        <authorList>
            <person name="Goeker M."/>
        </authorList>
    </citation>
    <scope>NUCLEOTIDE SEQUENCE [LARGE SCALE GENOMIC DNA]</scope>
    <source>
        <strain evidence="3 4">DSM 24233</strain>
    </source>
</reference>
<gene>
    <name evidence="3" type="ORF">GGQ74_000973</name>
</gene>
<dbReference type="EMBL" id="JAATJA010000001">
    <property type="protein sequence ID" value="NJB67333.1"/>
    <property type="molecule type" value="Genomic_DNA"/>
</dbReference>
<keyword evidence="1" id="KW-0472">Membrane</keyword>
<accession>A0A846QM81</accession>
<feature type="transmembrane region" description="Helical" evidence="1">
    <location>
        <begin position="6"/>
        <end position="25"/>
    </location>
</feature>
<evidence type="ECO:0000313" key="3">
    <source>
        <dbReference type="EMBL" id="NJB67333.1"/>
    </source>
</evidence>
<keyword evidence="1" id="KW-0812">Transmembrane</keyword>
<keyword evidence="1" id="KW-1133">Transmembrane helix</keyword>
<dbReference type="Pfam" id="PF18902">
    <property type="entry name" value="DUF5658"/>
    <property type="match status" value="1"/>
</dbReference>
<organism evidence="3 4">
    <name type="scientific">Desulfobaculum xiamenense</name>
    <dbReference type="NCBI Taxonomy" id="995050"/>
    <lineage>
        <taxon>Bacteria</taxon>
        <taxon>Pseudomonadati</taxon>
        <taxon>Thermodesulfobacteriota</taxon>
        <taxon>Desulfovibrionia</taxon>
        <taxon>Desulfovibrionales</taxon>
        <taxon>Desulfovibrionaceae</taxon>
        <taxon>Desulfobaculum</taxon>
    </lineage>
</organism>
<evidence type="ECO:0000256" key="1">
    <source>
        <dbReference type="SAM" id="Phobius"/>
    </source>
</evidence>
<feature type="transmembrane region" description="Helical" evidence="1">
    <location>
        <begin position="69"/>
        <end position="88"/>
    </location>
</feature>
<dbReference type="InterPro" id="IPR043717">
    <property type="entry name" value="DUF5658"/>
</dbReference>
<dbReference type="RefSeq" id="WP_167940396.1">
    <property type="nucleotide sequence ID" value="NZ_JAATJA010000001.1"/>
</dbReference>
<sequence length="98" mass="11566">MIWILFVLFVALQVADVWSTNRILLRGGRELNPVVRWLMRACGRWWWVPKIVIATACGVYLTLEPWPDGPAVLGLVTAIYVWVVYRNLRQLPRWGFWR</sequence>
<name>A0A846QM81_9BACT</name>
<dbReference type="AlphaFoldDB" id="A0A846QM81"/>
<protein>
    <recommendedName>
        <fullName evidence="2">DUF5658 domain-containing protein</fullName>
    </recommendedName>
</protein>